<evidence type="ECO:0000256" key="9">
    <source>
        <dbReference type="SAM" id="MobiDB-lite"/>
    </source>
</evidence>
<feature type="compositionally biased region" description="Polar residues" evidence="9">
    <location>
        <begin position="451"/>
        <end position="462"/>
    </location>
</feature>
<dbReference type="PANTHER" id="PTHR12628">
    <property type="entry name" value="POLYCOMB-LIKE TRANSCRIPTION FACTOR"/>
    <property type="match status" value="1"/>
</dbReference>
<feature type="compositionally biased region" description="Basic and acidic residues" evidence="9">
    <location>
        <begin position="184"/>
        <end position="200"/>
    </location>
</feature>
<dbReference type="Pfam" id="PF00628">
    <property type="entry name" value="PHD"/>
    <property type="match status" value="1"/>
</dbReference>
<dbReference type="InterPro" id="IPR011011">
    <property type="entry name" value="Znf_FYVE_PHD"/>
</dbReference>
<dbReference type="GO" id="GO:0005634">
    <property type="term" value="C:nucleus"/>
    <property type="evidence" value="ECO:0007669"/>
    <property type="project" value="UniProtKB-SubCell"/>
</dbReference>
<dbReference type="InterPro" id="IPR013083">
    <property type="entry name" value="Znf_RING/FYVE/PHD"/>
</dbReference>
<dbReference type="InterPro" id="IPR019787">
    <property type="entry name" value="Znf_PHD-finger"/>
</dbReference>
<feature type="compositionally biased region" description="Polar residues" evidence="9">
    <location>
        <begin position="35"/>
        <end position="48"/>
    </location>
</feature>
<feature type="compositionally biased region" description="Polar residues" evidence="9">
    <location>
        <begin position="576"/>
        <end position="595"/>
    </location>
</feature>
<feature type="compositionally biased region" description="Polar residues" evidence="9">
    <location>
        <begin position="201"/>
        <end position="214"/>
    </location>
</feature>
<feature type="region of interest" description="Disordered" evidence="9">
    <location>
        <begin position="451"/>
        <end position="471"/>
    </location>
</feature>
<reference evidence="11" key="2">
    <citation type="submission" date="2024-08" db="UniProtKB">
        <authorList>
            <consortium name="EnsemblMetazoa"/>
        </authorList>
    </citation>
    <scope>IDENTIFICATION</scope>
</reference>
<protein>
    <recommendedName>
        <fullName evidence="10">PHD-type domain-containing protein</fullName>
    </recommendedName>
</protein>
<feature type="compositionally biased region" description="Low complexity" evidence="9">
    <location>
        <begin position="612"/>
        <end position="625"/>
    </location>
</feature>
<keyword evidence="7" id="KW-0539">Nucleus</keyword>
<dbReference type="SMART" id="SM00249">
    <property type="entry name" value="PHD"/>
    <property type="match status" value="2"/>
</dbReference>
<dbReference type="FunFam" id="3.90.980.20:FF:000001">
    <property type="entry name" value="metal-response element-binding transcription factor 2 isoform X1"/>
    <property type="match status" value="1"/>
</dbReference>
<evidence type="ECO:0000313" key="12">
    <source>
        <dbReference type="Proteomes" id="UP000019118"/>
    </source>
</evidence>
<dbReference type="Pfam" id="PF14061">
    <property type="entry name" value="Mtf2_C"/>
    <property type="match status" value="1"/>
</dbReference>
<evidence type="ECO:0000256" key="3">
    <source>
        <dbReference type="ARBA" id="ARBA00022737"/>
    </source>
</evidence>
<accession>A0AAR5PMW7</accession>
<dbReference type="PROSITE" id="PS01359">
    <property type="entry name" value="ZF_PHD_1"/>
    <property type="match status" value="1"/>
</dbReference>
<dbReference type="AlphaFoldDB" id="A0AAR5PMW7"/>
<keyword evidence="12" id="KW-1185">Reference proteome</keyword>
<feature type="region of interest" description="Disordered" evidence="9">
    <location>
        <begin position="35"/>
        <end position="54"/>
    </location>
</feature>
<feature type="region of interest" description="Disordered" evidence="9">
    <location>
        <begin position="754"/>
        <end position="786"/>
    </location>
</feature>
<keyword evidence="6" id="KW-0156">Chromatin regulator</keyword>
<name>A0AAR5PMW7_DENPD</name>
<dbReference type="Proteomes" id="UP000019118">
    <property type="component" value="Unassembled WGS sequence"/>
</dbReference>
<dbReference type="EnsemblMetazoa" id="XM_019906814.1">
    <property type="protein sequence ID" value="XP_019762373.1"/>
    <property type="gene ID" value="LOC109539203"/>
</dbReference>
<evidence type="ECO:0000259" key="10">
    <source>
        <dbReference type="PROSITE" id="PS50016"/>
    </source>
</evidence>
<feature type="compositionally biased region" description="Pro residues" evidence="9">
    <location>
        <begin position="552"/>
        <end position="568"/>
    </location>
</feature>
<evidence type="ECO:0000256" key="7">
    <source>
        <dbReference type="ARBA" id="ARBA00023242"/>
    </source>
</evidence>
<evidence type="ECO:0000256" key="5">
    <source>
        <dbReference type="ARBA" id="ARBA00022833"/>
    </source>
</evidence>
<feature type="region of interest" description="Disordered" evidence="9">
    <location>
        <begin position="504"/>
        <end position="595"/>
    </location>
</feature>
<comment type="subcellular location">
    <subcellularLocation>
        <location evidence="1">Nucleus</location>
    </subcellularLocation>
</comment>
<evidence type="ECO:0000256" key="2">
    <source>
        <dbReference type="ARBA" id="ARBA00022723"/>
    </source>
</evidence>
<evidence type="ECO:0000256" key="8">
    <source>
        <dbReference type="PROSITE-ProRule" id="PRU00146"/>
    </source>
</evidence>
<feature type="region of interest" description="Disordered" evidence="9">
    <location>
        <begin position="608"/>
        <end position="631"/>
    </location>
</feature>
<keyword evidence="4 8" id="KW-0863">Zinc-finger</keyword>
<feature type="region of interest" description="Disordered" evidence="9">
    <location>
        <begin position="184"/>
        <end position="214"/>
    </location>
</feature>
<dbReference type="SUPFAM" id="SSF63748">
    <property type="entry name" value="Tudor/PWWP/MBT"/>
    <property type="match status" value="1"/>
</dbReference>
<dbReference type="Gene3D" id="3.90.980.20">
    <property type="match status" value="1"/>
</dbReference>
<dbReference type="GO" id="GO:0008270">
    <property type="term" value="F:zinc ion binding"/>
    <property type="evidence" value="ECO:0007669"/>
    <property type="project" value="UniProtKB-KW"/>
</dbReference>
<reference evidence="12" key="1">
    <citation type="journal article" date="2013" name="Genome Biol.">
        <title>Draft genome of the mountain pine beetle, Dendroctonus ponderosae Hopkins, a major forest pest.</title>
        <authorList>
            <person name="Keeling C.I."/>
            <person name="Yuen M.M."/>
            <person name="Liao N.Y."/>
            <person name="Docking T.R."/>
            <person name="Chan S.K."/>
            <person name="Taylor G.A."/>
            <person name="Palmquist D.L."/>
            <person name="Jackman S.D."/>
            <person name="Nguyen A."/>
            <person name="Li M."/>
            <person name="Henderson H."/>
            <person name="Janes J.K."/>
            <person name="Zhao Y."/>
            <person name="Pandoh P."/>
            <person name="Moore R."/>
            <person name="Sperling F.A."/>
            <person name="Huber D.P."/>
            <person name="Birol I."/>
            <person name="Jones S.J."/>
            <person name="Bohlmann J."/>
        </authorList>
    </citation>
    <scope>NUCLEOTIDE SEQUENCE</scope>
</reference>
<dbReference type="InterPro" id="IPR001965">
    <property type="entry name" value="Znf_PHD"/>
</dbReference>
<evidence type="ECO:0000256" key="6">
    <source>
        <dbReference type="ARBA" id="ARBA00022853"/>
    </source>
</evidence>
<evidence type="ECO:0000313" key="11">
    <source>
        <dbReference type="EnsemblMetazoa" id="XP_019762373.1"/>
    </source>
</evidence>
<dbReference type="GO" id="GO:0045814">
    <property type="term" value="P:negative regulation of gene expression, epigenetic"/>
    <property type="evidence" value="ECO:0007669"/>
    <property type="project" value="TreeGrafter"/>
</dbReference>
<keyword evidence="3" id="KW-0677">Repeat</keyword>
<keyword evidence="2" id="KW-0479">Metal-binding</keyword>
<evidence type="ECO:0000256" key="4">
    <source>
        <dbReference type="ARBA" id="ARBA00022771"/>
    </source>
</evidence>
<dbReference type="SUPFAM" id="SSF57903">
    <property type="entry name" value="FYVE/PHD zinc finger"/>
    <property type="match status" value="2"/>
</dbReference>
<organism evidence="11 12">
    <name type="scientific">Dendroctonus ponderosae</name>
    <name type="common">Mountain pine beetle</name>
    <dbReference type="NCBI Taxonomy" id="77166"/>
    <lineage>
        <taxon>Eukaryota</taxon>
        <taxon>Metazoa</taxon>
        <taxon>Ecdysozoa</taxon>
        <taxon>Arthropoda</taxon>
        <taxon>Hexapoda</taxon>
        <taxon>Insecta</taxon>
        <taxon>Pterygota</taxon>
        <taxon>Neoptera</taxon>
        <taxon>Endopterygota</taxon>
        <taxon>Coleoptera</taxon>
        <taxon>Polyphaga</taxon>
        <taxon>Cucujiformia</taxon>
        <taxon>Curculionidae</taxon>
        <taxon>Scolytinae</taxon>
        <taxon>Dendroctonus</taxon>
    </lineage>
</organism>
<feature type="region of interest" description="Disordered" evidence="9">
    <location>
        <begin position="721"/>
        <end position="741"/>
    </location>
</feature>
<dbReference type="GeneID" id="109539203"/>
<dbReference type="InterPro" id="IPR025894">
    <property type="entry name" value="Mtf2_C_dom"/>
</dbReference>
<dbReference type="PANTHER" id="PTHR12628:SF21">
    <property type="entry name" value="PHD-TYPE DOMAIN-CONTAINING PROTEIN"/>
    <property type="match status" value="1"/>
</dbReference>
<dbReference type="InterPro" id="IPR019786">
    <property type="entry name" value="Zinc_finger_PHD-type_CS"/>
</dbReference>
<dbReference type="GO" id="GO:0003677">
    <property type="term" value="F:DNA binding"/>
    <property type="evidence" value="ECO:0007669"/>
    <property type="project" value="TreeGrafter"/>
</dbReference>
<dbReference type="CDD" id="cd20452">
    <property type="entry name" value="Tudor_dPCL-like"/>
    <property type="match status" value="1"/>
</dbReference>
<feature type="compositionally biased region" description="Basic and acidic residues" evidence="9">
    <location>
        <begin position="754"/>
        <end position="764"/>
    </location>
</feature>
<evidence type="ECO:0000256" key="1">
    <source>
        <dbReference type="ARBA" id="ARBA00004123"/>
    </source>
</evidence>
<feature type="domain" description="PHD-type" evidence="10">
    <location>
        <begin position="128"/>
        <end position="181"/>
    </location>
</feature>
<sequence length="840" mass="95180">MLTNVHFQTPIAKSGAIRWHVKGEQFQHNSQLGKMTPVHRSNSYQSPKKQCLDEVTPDSTTQAEKLLLEFIKGQEVLAKQKDGRYYFGTIVEVDAVREQCLVKYGDNTQNWSTFKDVTKLSTALEQEDLLCVICKKSSPKNEKQISVCDRCGRGYHKKCHQPEITSQKEDSNWMCKRCLDSDPNRLRKSESKPPFRRDSRNSTGSSTQETMPSSTTPKVLLYDLSTLSWDTYHRVNEEQIYCYCGDHGEWYKQMLQCGRCKQWFHEKCIDCLQFPLYCGDRFYVFVCAICNHGKEFVRRLEIKWVDLVHLMLFNLTVHHCKKYYDLDTVVIPYISDNWHALQLGPKMANVTKLERRENILSVLTNNRNRFKCGREIKKRTTIWGLRVRLPPPVPCIVLPQPQRKITDVELKELWQGNRRLQFLAPPTYSNNRKIVSSDSAMRNIMLGVAYQQSTNHSENESPCPSPDMEKEDRIIPPPLFSIAKPSHNKDQYLGAGCAKKTAPFKKMSLQRRKKLLAMTNRERDRILKRPRRLVSAKSEGKGKSSEPKPAVELPPTPPTSVSAPPTPPASTGGGSLQSDFSNEFSEGSSQVKGVSNKKQTFAMDLELNTPCDTSSDETSSKSTLDLIIPPPKDFEGKNNPFLTLLKMGVDEPVKKKRGKDITLPLPLKTVIPGQPVMRPMKRQLSEKDIIVGPNGEIKRKKRLRRNRSNVSNYGIGQTASKTATVTPAKSTDTNAQLGNSLDYSLNVHVRRLRQRPEKPPDKEPPPSAAPKQPTPKHSPVKTEPDIDMEDLKTSVNMYFGAVNRIAAGERFTVRAKRIGPTGKLECLIEWEGPGGGQGMT</sequence>
<dbReference type="GO" id="GO:0003682">
    <property type="term" value="F:chromatin binding"/>
    <property type="evidence" value="ECO:0007669"/>
    <property type="project" value="TreeGrafter"/>
</dbReference>
<dbReference type="PROSITE" id="PS50016">
    <property type="entry name" value="ZF_PHD_2"/>
    <property type="match status" value="1"/>
</dbReference>
<dbReference type="KEGG" id="dpa:109539203"/>
<keyword evidence="5" id="KW-0862">Zinc</keyword>
<dbReference type="CTD" id="37069"/>
<dbReference type="Gene3D" id="3.30.40.10">
    <property type="entry name" value="Zinc/RING finger domain, C3HC4 (zinc finger)"/>
    <property type="match status" value="1"/>
</dbReference>
<proteinExistence type="predicted"/>
<dbReference type="Gene3D" id="2.30.30.140">
    <property type="match status" value="1"/>
</dbReference>